<evidence type="ECO:0000313" key="5">
    <source>
        <dbReference type="Proteomes" id="UP000601435"/>
    </source>
</evidence>
<accession>A0A812PZZ6</accession>
<dbReference type="InterPro" id="IPR050266">
    <property type="entry name" value="AB_hydrolase_sf"/>
</dbReference>
<keyword evidence="5" id="KW-1185">Reference proteome</keyword>
<name>A0A812PZZ6_9DINO</name>
<comment type="caution">
    <text evidence="4">The sequence shown here is derived from an EMBL/GenBank/DDBJ whole genome shotgun (WGS) entry which is preliminary data.</text>
</comment>
<sequence length="267" mass="29613">MPTFALHGWLDNANTFDRLAPMLPELDLVALDFAGHGLSDHRPAGQHYHPLTDMQDILAVAEQLGWREFSLLGHSMGAAIASELAATFPEKVVRAVFIDGFMATGGATAQERLEQNRNAIESMLNAHKKTPKIYPDLETMALRVTQATDQSMAAALTLVQRGHKIVEGGVTWRTDPRIRFATPLRPTREQIDLLLKNSTAPGLLLVAEQGDTWYQGEIDDASAAHPHLTVERMQGPHHIHLEPEHVDAVARYVRDFLDLDALSRERA</sequence>
<dbReference type="EMBL" id="CAJNJA010015696">
    <property type="protein sequence ID" value="CAE7366166.1"/>
    <property type="molecule type" value="Genomic_DNA"/>
</dbReference>
<comment type="similarity">
    <text evidence="1">Belongs to the AB hydrolase superfamily.</text>
</comment>
<dbReference type="AlphaFoldDB" id="A0A812PZZ6"/>
<evidence type="ECO:0000313" key="4">
    <source>
        <dbReference type="EMBL" id="CAE7366166.1"/>
    </source>
</evidence>
<evidence type="ECO:0000259" key="3">
    <source>
        <dbReference type="Pfam" id="PF00561"/>
    </source>
</evidence>
<feature type="domain" description="AB hydrolase-1" evidence="3">
    <location>
        <begin position="6"/>
        <end position="103"/>
    </location>
</feature>
<evidence type="ECO:0000256" key="1">
    <source>
        <dbReference type="ARBA" id="ARBA00008645"/>
    </source>
</evidence>
<dbReference type="InterPro" id="IPR000073">
    <property type="entry name" value="AB_hydrolase_1"/>
</dbReference>
<organism evidence="4 5">
    <name type="scientific">Symbiodinium necroappetens</name>
    <dbReference type="NCBI Taxonomy" id="1628268"/>
    <lineage>
        <taxon>Eukaryota</taxon>
        <taxon>Sar</taxon>
        <taxon>Alveolata</taxon>
        <taxon>Dinophyceae</taxon>
        <taxon>Suessiales</taxon>
        <taxon>Symbiodiniaceae</taxon>
        <taxon>Symbiodinium</taxon>
    </lineage>
</organism>
<dbReference type="PANTHER" id="PTHR43798">
    <property type="entry name" value="MONOACYLGLYCEROL LIPASE"/>
    <property type="match status" value="1"/>
</dbReference>
<proteinExistence type="inferred from homology"/>
<dbReference type="SUPFAM" id="SSF53474">
    <property type="entry name" value="alpha/beta-Hydrolases"/>
    <property type="match status" value="1"/>
</dbReference>
<protein>
    <submittedName>
        <fullName evidence="4">Serhl protein</fullName>
    </submittedName>
</protein>
<reference evidence="4" key="1">
    <citation type="submission" date="2021-02" db="EMBL/GenBank/DDBJ databases">
        <authorList>
            <person name="Dougan E. K."/>
            <person name="Rhodes N."/>
            <person name="Thang M."/>
            <person name="Chan C."/>
        </authorList>
    </citation>
    <scope>NUCLEOTIDE SEQUENCE</scope>
</reference>
<dbReference type="GO" id="GO:0016787">
    <property type="term" value="F:hydrolase activity"/>
    <property type="evidence" value="ECO:0007669"/>
    <property type="project" value="UniProtKB-KW"/>
</dbReference>
<dbReference type="OrthoDB" id="6431331at2759"/>
<dbReference type="Gene3D" id="3.40.50.1820">
    <property type="entry name" value="alpha/beta hydrolase"/>
    <property type="match status" value="1"/>
</dbReference>
<dbReference type="Proteomes" id="UP000601435">
    <property type="component" value="Unassembled WGS sequence"/>
</dbReference>
<dbReference type="InterPro" id="IPR029058">
    <property type="entry name" value="AB_hydrolase_fold"/>
</dbReference>
<keyword evidence="2" id="KW-0378">Hydrolase</keyword>
<dbReference type="GO" id="GO:0016020">
    <property type="term" value="C:membrane"/>
    <property type="evidence" value="ECO:0007669"/>
    <property type="project" value="TreeGrafter"/>
</dbReference>
<dbReference type="Pfam" id="PF00561">
    <property type="entry name" value="Abhydrolase_1"/>
    <property type="match status" value="1"/>
</dbReference>
<evidence type="ECO:0000256" key="2">
    <source>
        <dbReference type="ARBA" id="ARBA00022801"/>
    </source>
</evidence>
<dbReference type="PANTHER" id="PTHR43798:SF14">
    <property type="entry name" value="SERINE HYDROLASE-LIKE PROTEIN DDB_G0286239"/>
    <property type="match status" value="1"/>
</dbReference>
<gene>
    <name evidence="4" type="primary">serhl</name>
    <name evidence="4" type="ORF">SNEC2469_LOCUS9730</name>
</gene>
<dbReference type="PRINTS" id="PR00111">
    <property type="entry name" value="ABHYDROLASE"/>
</dbReference>